<dbReference type="WBParaSite" id="TMUE_2000006726.1">
    <property type="protein sequence ID" value="TMUE_2000006726.1"/>
    <property type="gene ID" value="WBGene00292857"/>
</dbReference>
<proteinExistence type="predicted"/>
<keyword evidence="2" id="KW-1185">Reference proteome</keyword>
<evidence type="ECO:0000256" key="1">
    <source>
        <dbReference type="SAM" id="MobiDB-lite"/>
    </source>
</evidence>
<name>A0A5S6QH38_TRIMR</name>
<feature type="region of interest" description="Disordered" evidence="1">
    <location>
        <begin position="1"/>
        <end position="29"/>
    </location>
</feature>
<sequence length="123" mass="13573">MYPSALHTGRAGPVPAAEPRSPPVARNGHIRPSAVCLNEDAANATCYEEQYLAECGAAQAKARRGFTLLDPALGEESVYVESFFSWSPRTIEFRPPRLFYARHVGVPNPAYLFHGDWPGLWSN</sequence>
<dbReference type="Proteomes" id="UP000046395">
    <property type="component" value="Unassembled WGS sequence"/>
</dbReference>
<evidence type="ECO:0000313" key="2">
    <source>
        <dbReference type="Proteomes" id="UP000046395"/>
    </source>
</evidence>
<reference evidence="3" key="1">
    <citation type="submission" date="2019-12" db="UniProtKB">
        <authorList>
            <consortium name="WormBaseParasite"/>
        </authorList>
    </citation>
    <scope>IDENTIFICATION</scope>
</reference>
<evidence type="ECO:0000313" key="3">
    <source>
        <dbReference type="WBParaSite" id="TMUE_2000006726.1"/>
    </source>
</evidence>
<organism evidence="2 3">
    <name type="scientific">Trichuris muris</name>
    <name type="common">Mouse whipworm</name>
    <dbReference type="NCBI Taxonomy" id="70415"/>
    <lineage>
        <taxon>Eukaryota</taxon>
        <taxon>Metazoa</taxon>
        <taxon>Ecdysozoa</taxon>
        <taxon>Nematoda</taxon>
        <taxon>Enoplea</taxon>
        <taxon>Dorylaimia</taxon>
        <taxon>Trichinellida</taxon>
        <taxon>Trichuridae</taxon>
        <taxon>Trichuris</taxon>
    </lineage>
</organism>
<accession>A0A5S6QH38</accession>
<dbReference type="AlphaFoldDB" id="A0A5S6QH38"/>
<protein>
    <submittedName>
        <fullName evidence="3">Uncharacterized protein</fullName>
    </submittedName>
</protein>